<dbReference type="InterPro" id="IPR016181">
    <property type="entry name" value="Acyl_CoA_acyltransferase"/>
</dbReference>
<organism evidence="2 3">
    <name type="scientific">Kineosporia succinea</name>
    <dbReference type="NCBI Taxonomy" id="84632"/>
    <lineage>
        <taxon>Bacteria</taxon>
        <taxon>Bacillati</taxon>
        <taxon>Actinomycetota</taxon>
        <taxon>Actinomycetes</taxon>
        <taxon>Kineosporiales</taxon>
        <taxon>Kineosporiaceae</taxon>
        <taxon>Kineosporia</taxon>
    </lineage>
</organism>
<dbReference type="InterPro" id="IPR000182">
    <property type="entry name" value="GNAT_dom"/>
</dbReference>
<proteinExistence type="predicted"/>
<dbReference type="RefSeq" id="WP_307238472.1">
    <property type="nucleotide sequence ID" value="NZ_JAUSQZ010000001.1"/>
</dbReference>
<dbReference type="Gene3D" id="3.40.630.30">
    <property type="match status" value="1"/>
</dbReference>
<dbReference type="PROSITE" id="PS51186">
    <property type="entry name" value="GNAT"/>
    <property type="match status" value="1"/>
</dbReference>
<keyword evidence="3" id="KW-1185">Reference proteome</keyword>
<dbReference type="SUPFAM" id="SSF55729">
    <property type="entry name" value="Acyl-CoA N-acyltransferases (Nat)"/>
    <property type="match status" value="1"/>
</dbReference>
<evidence type="ECO:0000259" key="1">
    <source>
        <dbReference type="PROSITE" id="PS51186"/>
    </source>
</evidence>
<accession>A0ABT9NXB2</accession>
<dbReference type="Proteomes" id="UP001235712">
    <property type="component" value="Unassembled WGS sequence"/>
</dbReference>
<comment type="caution">
    <text evidence="2">The sequence shown here is derived from an EMBL/GenBank/DDBJ whole genome shotgun (WGS) entry which is preliminary data.</text>
</comment>
<protein>
    <submittedName>
        <fullName evidence="2">GNAT superfamily N-acetyltransferase</fullName>
    </submittedName>
</protein>
<dbReference type="CDD" id="cd04301">
    <property type="entry name" value="NAT_SF"/>
    <property type="match status" value="1"/>
</dbReference>
<gene>
    <name evidence="2" type="ORF">J2S57_000818</name>
</gene>
<dbReference type="Pfam" id="PF13508">
    <property type="entry name" value="Acetyltransf_7"/>
    <property type="match status" value="1"/>
</dbReference>
<evidence type="ECO:0000313" key="2">
    <source>
        <dbReference type="EMBL" id="MDP9825069.1"/>
    </source>
</evidence>
<feature type="domain" description="N-acetyltransferase" evidence="1">
    <location>
        <begin position="48"/>
        <end position="178"/>
    </location>
</feature>
<dbReference type="EMBL" id="JAUSQZ010000001">
    <property type="protein sequence ID" value="MDP9825069.1"/>
    <property type="molecule type" value="Genomic_DNA"/>
</dbReference>
<reference evidence="2 3" key="1">
    <citation type="submission" date="2023-07" db="EMBL/GenBank/DDBJ databases">
        <title>Sequencing the genomes of 1000 actinobacteria strains.</title>
        <authorList>
            <person name="Klenk H.-P."/>
        </authorList>
    </citation>
    <scope>NUCLEOTIDE SEQUENCE [LARGE SCALE GENOMIC DNA]</scope>
    <source>
        <strain evidence="2 3">DSM 44388</strain>
    </source>
</reference>
<sequence length="178" mass="19985">MSGEALRSERLLFPDAREVTTDQIGKTLLTRPTRPPLKAPETLALEPVDWPTYTTHRIEVEAGFGVDARGARAMVRGLRERCARLGLVMMSAHDHQERVGAIGWFSPHPGWARLQEVDVFPAHRGHGYGDALLAATFQHLDQNGVHTVIVGADEDDWPLSWYRRRGFEPVTRVTRSRG</sequence>
<evidence type="ECO:0000313" key="3">
    <source>
        <dbReference type="Proteomes" id="UP001235712"/>
    </source>
</evidence>
<name>A0ABT9NXB2_9ACTN</name>